<dbReference type="Proteomes" id="UP000828390">
    <property type="component" value="Unassembled WGS sequence"/>
</dbReference>
<accession>A0A9D4GDL4</accession>
<dbReference type="AlphaFoldDB" id="A0A9D4GDL4"/>
<comment type="caution">
    <text evidence="1">The sequence shown here is derived from an EMBL/GenBank/DDBJ whole genome shotgun (WGS) entry which is preliminary data.</text>
</comment>
<reference evidence="1" key="2">
    <citation type="submission" date="2020-11" db="EMBL/GenBank/DDBJ databases">
        <authorList>
            <person name="McCartney M.A."/>
            <person name="Auch B."/>
            <person name="Kono T."/>
            <person name="Mallez S."/>
            <person name="Becker A."/>
            <person name="Gohl D.M."/>
            <person name="Silverstein K.A.T."/>
            <person name="Koren S."/>
            <person name="Bechman K.B."/>
            <person name="Herman A."/>
            <person name="Abrahante J.E."/>
            <person name="Garbe J."/>
        </authorList>
    </citation>
    <scope>NUCLEOTIDE SEQUENCE</scope>
    <source>
        <strain evidence="1">Duluth1</strain>
        <tissue evidence="1">Whole animal</tissue>
    </source>
</reference>
<sequence length="73" mass="8040">MTLKADRKLRQRLFNAAYSGRAVETAFVLELLLQVLTKDNDKVTPQVVPTATDATYAIIDGHALIQSLGKPKD</sequence>
<reference evidence="1" key="1">
    <citation type="journal article" date="2019" name="bioRxiv">
        <title>The Genome of the Zebra Mussel, Dreissena polymorpha: A Resource for Invasive Species Research.</title>
        <authorList>
            <person name="McCartney M.A."/>
            <person name="Auch B."/>
            <person name="Kono T."/>
            <person name="Mallez S."/>
            <person name="Zhang Y."/>
            <person name="Obille A."/>
            <person name="Becker A."/>
            <person name="Abrahante J.E."/>
            <person name="Garbe J."/>
            <person name="Badalamenti J.P."/>
            <person name="Herman A."/>
            <person name="Mangelson H."/>
            <person name="Liachko I."/>
            <person name="Sullivan S."/>
            <person name="Sone E.D."/>
            <person name="Koren S."/>
            <person name="Silverstein K.A.T."/>
            <person name="Beckman K.B."/>
            <person name="Gohl D.M."/>
        </authorList>
    </citation>
    <scope>NUCLEOTIDE SEQUENCE</scope>
    <source>
        <strain evidence="1">Duluth1</strain>
        <tissue evidence="1">Whole animal</tissue>
    </source>
</reference>
<evidence type="ECO:0000313" key="2">
    <source>
        <dbReference type="Proteomes" id="UP000828390"/>
    </source>
</evidence>
<name>A0A9D4GDL4_DREPO</name>
<gene>
    <name evidence="1" type="ORF">DPMN_141952</name>
</gene>
<organism evidence="1 2">
    <name type="scientific">Dreissena polymorpha</name>
    <name type="common">Zebra mussel</name>
    <name type="synonym">Mytilus polymorpha</name>
    <dbReference type="NCBI Taxonomy" id="45954"/>
    <lineage>
        <taxon>Eukaryota</taxon>
        <taxon>Metazoa</taxon>
        <taxon>Spiralia</taxon>
        <taxon>Lophotrochozoa</taxon>
        <taxon>Mollusca</taxon>
        <taxon>Bivalvia</taxon>
        <taxon>Autobranchia</taxon>
        <taxon>Heteroconchia</taxon>
        <taxon>Euheterodonta</taxon>
        <taxon>Imparidentia</taxon>
        <taxon>Neoheterodontei</taxon>
        <taxon>Myida</taxon>
        <taxon>Dreissenoidea</taxon>
        <taxon>Dreissenidae</taxon>
        <taxon>Dreissena</taxon>
    </lineage>
</organism>
<evidence type="ECO:0000313" key="1">
    <source>
        <dbReference type="EMBL" id="KAH3813491.1"/>
    </source>
</evidence>
<dbReference type="EMBL" id="JAIWYP010000006">
    <property type="protein sequence ID" value="KAH3813491.1"/>
    <property type="molecule type" value="Genomic_DNA"/>
</dbReference>
<protein>
    <submittedName>
        <fullName evidence="1">Uncharacterized protein</fullName>
    </submittedName>
</protein>
<keyword evidence="2" id="KW-1185">Reference proteome</keyword>
<proteinExistence type="predicted"/>